<sequence>MPRGVARTSPFPPPPKKNKNEPSNKRRNGWMDPPTETTEDNRNGPFKTAGSGAERMRRTPRQPPTGEAASETKPTPPTPEAALASPEVSERSLARNYTGRFVGRFPSVLHSQPLANNSLRTALQFASFAYSGRFLISYALTPQFRSSSPR</sequence>
<feature type="region of interest" description="Disordered" evidence="1">
    <location>
        <begin position="1"/>
        <end position="91"/>
    </location>
</feature>
<evidence type="ECO:0000313" key="2">
    <source>
        <dbReference type="EMBL" id="VEU36662.1"/>
    </source>
</evidence>
<dbReference type="AlphaFoldDB" id="A0A448Z3Q4"/>
<organism evidence="2 3">
    <name type="scientific">Pseudo-nitzschia multistriata</name>
    <dbReference type="NCBI Taxonomy" id="183589"/>
    <lineage>
        <taxon>Eukaryota</taxon>
        <taxon>Sar</taxon>
        <taxon>Stramenopiles</taxon>
        <taxon>Ochrophyta</taxon>
        <taxon>Bacillariophyta</taxon>
        <taxon>Bacillariophyceae</taxon>
        <taxon>Bacillariophycidae</taxon>
        <taxon>Bacillariales</taxon>
        <taxon>Bacillariaceae</taxon>
        <taxon>Pseudo-nitzschia</taxon>
    </lineage>
</organism>
<keyword evidence="3" id="KW-1185">Reference proteome</keyword>
<gene>
    <name evidence="2" type="ORF">PSNMU_V1.4_AUG-EV-PASAV3_0034300</name>
</gene>
<accession>A0A448Z3Q4</accession>
<proteinExistence type="predicted"/>
<protein>
    <submittedName>
        <fullName evidence="2">Uncharacterized protein</fullName>
    </submittedName>
</protein>
<dbReference type="Proteomes" id="UP000291116">
    <property type="component" value="Unassembled WGS sequence"/>
</dbReference>
<evidence type="ECO:0000313" key="3">
    <source>
        <dbReference type="Proteomes" id="UP000291116"/>
    </source>
</evidence>
<reference evidence="2 3" key="1">
    <citation type="submission" date="2019-01" db="EMBL/GenBank/DDBJ databases">
        <authorList>
            <person name="Ferrante I. M."/>
        </authorList>
    </citation>
    <scope>NUCLEOTIDE SEQUENCE [LARGE SCALE GENOMIC DNA]</scope>
    <source>
        <strain evidence="2 3">B856</strain>
    </source>
</reference>
<dbReference type="EMBL" id="CAACVS010000098">
    <property type="protein sequence ID" value="VEU36662.1"/>
    <property type="molecule type" value="Genomic_DNA"/>
</dbReference>
<evidence type="ECO:0000256" key="1">
    <source>
        <dbReference type="SAM" id="MobiDB-lite"/>
    </source>
</evidence>
<name>A0A448Z3Q4_9STRA</name>